<organism evidence="2 3">
    <name type="scientific">Sphingobacterium multivorum</name>
    <dbReference type="NCBI Taxonomy" id="28454"/>
    <lineage>
        <taxon>Bacteria</taxon>
        <taxon>Pseudomonadati</taxon>
        <taxon>Bacteroidota</taxon>
        <taxon>Sphingobacteriia</taxon>
        <taxon>Sphingobacteriales</taxon>
        <taxon>Sphingobacteriaceae</taxon>
        <taxon>Sphingobacterium</taxon>
    </lineage>
</organism>
<evidence type="ECO:0000313" key="2">
    <source>
        <dbReference type="EMBL" id="SPZ85942.1"/>
    </source>
</evidence>
<dbReference type="InterPro" id="IPR006827">
    <property type="entry name" value="Lant_deHydtase_N"/>
</dbReference>
<dbReference type="Pfam" id="PF04738">
    <property type="entry name" value="Lant_dehydr_N"/>
    <property type="match status" value="1"/>
</dbReference>
<accession>A0A2X2IUJ0</accession>
<dbReference type="Proteomes" id="UP000251241">
    <property type="component" value="Unassembled WGS sequence"/>
</dbReference>
<evidence type="ECO:0000313" key="3">
    <source>
        <dbReference type="Proteomes" id="UP000251241"/>
    </source>
</evidence>
<name>A0A2X2IUJ0_SPHMU</name>
<protein>
    <recommendedName>
        <fullName evidence="1">Lantibiotic dehydratase N-terminal domain-containing protein</fullName>
    </recommendedName>
</protein>
<reference evidence="2 3" key="1">
    <citation type="submission" date="2018-06" db="EMBL/GenBank/DDBJ databases">
        <authorList>
            <consortium name="Pathogen Informatics"/>
            <person name="Doyle S."/>
        </authorList>
    </citation>
    <scope>NUCLEOTIDE SEQUENCE [LARGE SCALE GENOMIC DNA]</scope>
    <source>
        <strain evidence="2 3">NCTC11343</strain>
    </source>
</reference>
<sequence>MDENNLSDTALDHIRDQFQDLLPLCSQAKLTDFDRFRAAFSVKYEDRMVPLTTALDPDIGIGYGRQEGVYNITDEILGEVNNITPAGEKKYGDHHYQDLVIEKFVESVKNQFTEFS</sequence>
<dbReference type="AlphaFoldDB" id="A0A2X2IUJ0"/>
<dbReference type="EMBL" id="UAUU01000008">
    <property type="protein sequence ID" value="SPZ85942.1"/>
    <property type="molecule type" value="Genomic_DNA"/>
</dbReference>
<feature type="domain" description="Lantibiotic dehydratase N-terminal" evidence="1">
    <location>
        <begin position="5"/>
        <end position="69"/>
    </location>
</feature>
<evidence type="ECO:0000259" key="1">
    <source>
        <dbReference type="Pfam" id="PF04738"/>
    </source>
</evidence>
<dbReference type="RefSeq" id="WP_112374776.1">
    <property type="nucleotide sequence ID" value="NZ_UAUU01000008.1"/>
</dbReference>
<gene>
    <name evidence="2" type="ORF">NCTC11343_02507</name>
</gene>
<proteinExistence type="predicted"/>